<keyword evidence="2" id="KW-1185">Reference proteome</keyword>
<evidence type="ECO:0000313" key="1">
    <source>
        <dbReference type="EMBL" id="ETW91992.1"/>
    </source>
</evidence>
<gene>
    <name evidence="1" type="ORF">ETSY2_55000</name>
</gene>
<protein>
    <submittedName>
        <fullName evidence="1">Uncharacterized protein</fullName>
    </submittedName>
</protein>
<reference evidence="1 2" key="1">
    <citation type="journal article" date="2014" name="Nature">
        <title>An environmental bacterial taxon with a large and distinct metabolic repertoire.</title>
        <authorList>
            <person name="Wilson M.C."/>
            <person name="Mori T."/>
            <person name="Ruckert C."/>
            <person name="Uria A.R."/>
            <person name="Helf M.J."/>
            <person name="Takada K."/>
            <person name="Gernert C."/>
            <person name="Steffens U.A."/>
            <person name="Heycke N."/>
            <person name="Schmitt S."/>
            <person name="Rinke C."/>
            <person name="Helfrich E.J."/>
            <person name="Brachmann A.O."/>
            <person name="Gurgui C."/>
            <person name="Wakimoto T."/>
            <person name="Kracht M."/>
            <person name="Crusemann M."/>
            <person name="Hentschel U."/>
            <person name="Abe I."/>
            <person name="Matsunaga S."/>
            <person name="Kalinowski J."/>
            <person name="Takeyama H."/>
            <person name="Piel J."/>
        </authorList>
    </citation>
    <scope>NUCLEOTIDE SEQUENCE [LARGE SCALE GENOMIC DNA]</scope>
    <source>
        <strain evidence="2">TSY2</strain>
    </source>
</reference>
<dbReference type="EMBL" id="AZHX01003186">
    <property type="protein sequence ID" value="ETW91992.1"/>
    <property type="molecule type" value="Genomic_DNA"/>
</dbReference>
<dbReference type="HOGENOM" id="CLU_3023460_0_0_7"/>
<sequence>MWAGPIIPIDAFANQERNRTFDAVVFGDKTPEQAAADMQVALTEELEKQFPELVG</sequence>
<dbReference type="Proteomes" id="UP000019140">
    <property type="component" value="Unassembled WGS sequence"/>
</dbReference>
<dbReference type="AlphaFoldDB" id="W4L1T2"/>
<accession>W4L1T2</accession>
<proteinExistence type="predicted"/>
<name>W4L1T2_9BACT</name>
<evidence type="ECO:0000313" key="2">
    <source>
        <dbReference type="Proteomes" id="UP000019140"/>
    </source>
</evidence>
<comment type="caution">
    <text evidence="1">The sequence shown here is derived from an EMBL/GenBank/DDBJ whole genome shotgun (WGS) entry which is preliminary data.</text>
</comment>
<organism evidence="1 2">
    <name type="scientific">Candidatus Entotheonella gemina</name>
    <dbReference type="NCBI Taxonomy" id="1429439"/>
    <lineage>
        <taxon>Bacteria</taxon>
        <taxon>Pseudomonadati</taxon>
        <taxon>Nitrospinota/Tectimicrobiota group</taxon>
        <taxon>Candidatus Tectimicrobiota</taxon>
        <taxon>Candidatus Entotheonellia</taxon>
        <taxon>Candidatus Entotheonellales</taxon>
        <taxon>Candidatus Entotheonellaceae</taxon>
        <taxon>Candidatus Entotheonella</taxon>
    </lineage>
</organism>